<evidence type="ECO:0000259" key="7">
    <source>
        <dbReference type="Pfam" id="PF07980"/>
    </source>
</evidence>
<gene>
    <name evidence="8" type="ORF">GCM10011323_05650</name>
</gene>
<keyword evidence="4" id="KW-0472">Membrane</keyword>
<accession>A0ABQ1VX12</accession>
<dbReference type="InterPro" id="IPR012944">
    <property type="entry name" value="SusD_RagB_dom"/>
</dbReference>
<sequence>MKNIMKNIASYLKVGFLSGCLLLTSGCELDIPNPNAASDVEVLNSREGIIALSVGLRQFYSTSGLEAALLYAGVTGREMKGVATFTNVLELEAGGTALPTFNGNILGYWSRMQRTMLMSEQILENAPNVPTLTGGTLSGVMAHAHLFNAMALGNLYIAFEQANTETSRTDKVTFRPRAEVLAAAIAHLNEGIALIEATPPSPEFTAQVTGTAFDLRNTLYAYNARYNLYAGNYDAAIANADKVDLSKRSEFVYSTLSPNPIYNTVFILAYYRPRDKFGLPDALFEVGDGRYSFYMTDPSADVLGDRVKTLAGFFNTQTTSIPAYLPDEMKLIKAEALLRSNGSLEEALALINQVRTQTSGDPFGVHAGLPAYSGPVTREALLLEVYKQRSAELYLSGQKWEDSRRFKRPGPPDNLSERNRNFYPYPDQERRNNPNTPNDPAI</sequence>
<organism evidence="8 9">
    <name type="scientific">Pontibacter amylolyticus</name>
    <dbReference type="NCBI Taxonomy" id="1424080"/>
    <lineage>
        <taxon>Bacteria</taxon>
        <taxon>Pseudomonadati</taxon>
        <taxon>Bacteroidota</taxon>
        <taxon>Cytophagia</taxon>
        <taxon>Cytophagales</taxon>
        <taxon>Hymenobacteraceae</taxon>
        <taxon>Pontibacter</taxon>
    </lineage>
</organism>
<comment type="similarity">
    <text evidence="2">Belongs to the SusD family.</text>
</comment>
<evidence type="ECO:0000256" key="6">
    <source>
        <dbReference type="SAM" id="MobiDB-lite"/>
    </source>
</evidence>
<keyword evidence="5" id="KW-0998">Cell outer membrane</keyword>
<dbReference type="SUPFAM" id="SSF48452">
    <property type="entry name" value="TPR-like"/>
    <property type="match status" value="1"/>
</dbReference>
<reference evidence="9" key="1">
    <citation type="journal article" date="2019" name="Int. J. Syst. Evol. Microbiol.">
        <title>The Global Catalogue of Microorganisms (GCM) 10K type strain sequencing project: providing services to taxonomists for standard genome sequencing and annotation.</title>
        <authorList>
            <consortium name="The Broad Institute Genomics Platform"/>
            <consortium name="The Broad Institute Genome Sequencing Center for Infectious Disease"/>
            <person name="Wu L."/>
            <person name="Ma J."/>
        </authorList>
    </citation>
    <scope>NUCLEOTIDE SEQUENCE [LARGE SCALE GENOMIC DNA]</scope>
    <source>
        <strain evidence="9">CGMCC 1.12749</strain>
    </source>
</reference>
<keyword evidence="9" id="KW-1185">Reference proteome</keyword>
<protein>
    <recommendedName>
        <fullName evidence="7">RagB/SusD domain-containing protein</fullName>
    </recommendedName>
</protein>
<evidence type="ECO:0000256" key="3">
    <source>
        <dbReference type="ARBA" id="ARBA00022729"/>
    </source>
</evidence>
<keyword evidence="3" id="KW-0732">Signal</keyword>
<feature type="compositionally biased region" description="Polar residues" evidence="6">
    <location>
        <begin position="433"/>
        <end position="442"/>
    </location>
</feature>
<name>A0ABQ1VX12_9BACT</name>
<evidence type="ECO:0000256" key="4">
    <source>
        <dbReference type="ARBA" id="ARBA00023136"/>
    </source>
</evidence>
<evidence type="ECO:0000313" key="9">
    <source>
        <dbReference type="Proteomes" id="UP000634043"/>
    </source>
</evidence>
<feature type="domain" description="RagB/SusD" evidence="7">
    <location>
        <begin position="328"/>
        <end position="429"/>
    </location>
</feature>
<evidence type="ECO:0000256" key="2">
    <source>
        <dbReference type="ARBA" id="ARBA00006275"/>
    </source>
</evidence>
<evidence type="ECO:0000256" key="1">
    <source>
        <dbReference type="ARBA" id="ARBA00004442"/>
    </source>
</evidence>
<comment type="subcellular location">
    <subcellularLocation>
        <location evidence="1">Cell outer membrane</location>
    </subcellularLocation>
</comment>
<feature type="region of interest" description="Disordered" evidence="6">
    <location>
        <begin position="401"/>
        <end position="442"/>
    </location>
</feature>
<proteinExistence type="inferred from homology"/>
<dbReference type="InterPro" id="IPR011990">
    <property type="entry name" value="TPR-like_helical_dom_sf"/>
</dbReference>
<evidence type="ECO:0000256" key="5">
    <source>
        <dbReference type="ARBA" id="ARBA00023237"/>
    </source>
</evidence>
<dbReference type="EMBL" id="BMFP01000001">
    <property type="protein sequence ID" value="GGG03704.1"/>
    <property type="molecule type" value="Genomic_DNA"/>
</dbReference>
<evidence type="ECO:0000313" key="8">
    <source>
        <dbReference type="EMBL" id="GGG03704.1"/>
    </source>
</evidence>
<dbReference type="Proteomes" id="UP000634043">
    <property type="component" value="Unassembled WGS sequence"/>
</dbReference>
<dbReference type="Gene3D" id="1.25.40.390">
    <property type="match status" value="1"/>
</dbReference>
<comment type="caution">
    <text evidence="8">The sequence shown here is derived from an EMBL/GenBank/DDBJ whole genome shotgun (WGS) entry which is preliminary data.</text>
</comment>
<dbReference type="Pfam" id="PF07980">
    <property type="entry name" value="SusD_RagB"/>
    <property type="match status" value="1"/>
</dbReference>
<dbReference type="PROSITE" id="PS51257">
    <property type="entry name" value="PROKAR_LIPOPROTEIN"/>
    <property type="match status" value="1"/>
</dbReference>